<protein>
    <recommendedName>
        <fullName evidence="1">Gelsolin-like domain-containing protein</fullName>
    </recommendedName>
</protein>
<dbReference type="EMBL" id="KB312051">
    <property type="protein sequence ID" value="ELT87949.1"/>
    <property type="molecule type" value="Genomic_DNA"/>
</dbReference>
<feature type="domain" description="Gelsolin-like" evidence="1">
    <location>
        <begin position="177"/>
        <end position="244"/>
    </location>
</feature>
<reference evidence="3" key="3">
    <citation type="submission" date="2015-06" db="UniProtKB">
        <authorList>
            <consortium name="EnsemblMetazoa"/>
        </authorList>
    </citation>
    <scope>IDENTIFICATION</scope>
</reference>
<dbReference type="SUPFAM" id="SSF55753">
    <property type="entry name" value="Actin depolymerizing proteins"/>
    <property type="match status" value="3"/>
</dbReference>
<accession>R7TAA8</accession>
<evidence type="ECO:0000313" key="2">
    <source>
        <dbReference type="EMBL" id="ELT87949.1"/>
    </source>
</evidence>
<feature type="domain" description="Gelsolin-like" evidence="1">
    <location>
        <begin position="62"/>
        <end position="132"/>
    </location>
</feature>
<dbReference type="SMART" id="SM00262">
    <property type="entry name" value="GEL"/>
    <property type="match status" value="3"/>
</dbReference>
<dbReference type="PANTHER" id="PTHR11977">
    <property type="entry name" value="VILLIN"/>
    <property type="match status" value="1"/>
</dbReference>
<dbReference type="Proteomes" id="UP000014760">
    <property type="component" value="Unassembled WGS sequence"/>
</dbReference>
<dbReference type="InterPro" id="IPR007122">
    <property type="entry name" value="Villin/Gelsolin"/>
</dbReference>
<proteinExistence type="predicted"/>
<sequence length="364" mass="41179">MTTSAEKIFDWVDSDNDSCFSQLPNINERSASEEWKDSESIRGLKIWRIVNFCVEEWPQELYGQFYSGDTYIILHAEGEDENVKRDIHVWIGRNSSQDEYGSAAYKLVELDKYLGGAATQHREVQGMESKAFVAYFQCFMLLNGGAQSGFNHVDREKNTVTTRLYKLVIHGDNISGREIPLSRSKLGSSDIFLLSTDSVVFIWYGKDSNETDRYQALTYSQLVADFLKERKVLPLDEGAETSEFLLYLVDDDGPDGYDISFYVTTQTDSKAIFRLTDVSGKLEFVEEKADKITSVADLNSDDIYIIDTPFHCYVWIGSGASRSEKKNALIYAHRMLRKSSHPCAPVSIVLQGIENPGFEAAITI</sequence>
<dbReference type="HOGENOM" id="CLU_002568_0_1_1"/>
<name>R7TAA8_CAPTE</name>
<reference evidence="2 4" key="2">
    <citation type="journal article" date="2013" name="Nature">
        <title>Insights into bilaterian evolution from three spiralian genomes.</title>
        <authorList>
            <person name="Simakov O."/>
            <person name="Marletaz F."/>
            <person name="Cho S.J."/>
            <person name="Edsinger-Gonzales E."/>
            <person name="Havlak P."/>
            <person name="Hellsten U."/>
            <person name="Kuo D.H."/>
            <person name="Larsson T."/>
            <person name="Lv J."/>
            <person name="Arendt D."/>
            <person name="Savage R."/>
            <person name="Osoegawa K."/>
            <person name="de Jong P."/>
            <person name="Grimwood J."/>
            <person name="Chapman J.A."/>
            <person name="Shapiro H."/>
            <person name="Aerts A."/>
            <person name="Otillar R.P."/>
            <person name="Terry A.Y."/>
            <person name="Boore J.L."/>
            <person name="Grigoriev I.V."/>
            <person name="Lindberg D.R."/>
            <person name="Seaver E.C."/>
            <person name="Weisblat D.A."/>
            <person name="Putnam N.H."/>
            <person name="Rokhsar D.S."/>
        </authorList>
    </citation>
    <scope>NUCLEOTIDE SEQUENCE</scope>
    <source>
        <strain evidence="2 4">I ESC-2004</strain>
    </source>
</reference>
<dbReference type="OrthoDB" id="6375767at2759"/>
<dbReference type="InterPro" id="IPR029006">
    <property type="entry name" value="ADF-H/Gelsolin-like_dom_sf"/>
</dbReference>
<dbReference type="PANTHER" id="PTHR11977:SF130">
    <property type="entry name" value="SEVERIN"/>
    <property type="match status" value="1"/>
</dbReference>
<organism evidence="2">
    <name type="scientific">Capitella teleta</name>
    <name type="common">Polychaete worm</name>
    <dbReference type="NCBI Taxonomy" id="283909"/>
    <lineage>
        <taxon>Eukaryota</taxon>
        <taxon>Metazoa</taxon>
        <taxon>Spiralia</taxon>
        <taxon>Lophotrochozoa</taxon>
        <taxon>Annelida</taxon>
        <taxon>Polychaeta</taxon>
        <taxon>Sedentaria</taxon>
        <taxon>Scolecida</taxon>
        <taxon>Capitellidae</taxon>
        <taxon>Capitella</taxon>
    </lineage>
</organism>
<dbReference type="STRING" id="283909.R7TAA8"/>
<dbReference type="AlphaFoldDB" id="R7TAA8"/>
<dbReference type="Gene3D" id="3.40.20.10">
    <property type="entry name" value="Severin"/>
    <property type="match status" value="3"/>
</dbReference>
<dbReference type="EnsemblMetazoa" id="CapteT177948">
    <property type="protein sequence ID" value="CapteP177948"/>
    <property type="gene ID" value="CapteG177948"/>
</dbReference>
<dbReference type="EMBL" id="AMQN01015600">
    <property type="status" value="NOT_ANNOTATED_CDS"/>
    <property type="molecule type" value="Genomic_DNA"/>
</dbReference>
<keyword evidence="4" id="KW-1185">Reference proteome</keyword>
<evidence type="ECO:0000313" key="4">
    <source>
        <dbReference type="Proteomes" id="UP000014760"/>
    </source>
</evidence>
<evidence type="ECO:0000259" key="1">
    <source>
        <dbReference type="Pfam" id="PF00626"/>
    </source>
</evidence>
<dbReference type="CDD" id="cd11290">
    <property type="entry name" value="gelsolin_S1_like"/>
    <property type="match status" value="1"/>
</dbReference>
<gene>
    <name evidence="2" type="ORF">CAPTEDRAFT_177948</name>
</gene>
<dbReference type="PRINTS" id="PR00597">
    <property type="entry name" value="GELSOLIN"/>
</dbReference>
<feature type="domain" description="Gelsolin-like" evidence="1">
    <location>
        <begin position="294"/>
        <end position="358"/>
    </location>
</feature>
<dbReference type="OMA" id="YKKPDSK"/>
<reference evidence="4" key="1">
    <citation type="submission" date="2012-12" db="EMBL/GenBank/DDBJ databases">
        <authorList>
            <person name="Hellsten U."/>
            <person name="Grimwood J."/>
            <person name="Chapman J.A."/>
            <person name="Shapiro H."/>
            <person name="Aerts A."/>
            <person name="Otillar R.P."/>
            <person name="Terry A.Y."/>
            <person name="Boore J.L."/>
            <person name="Simakov O."/>
            <person name="Marletaz F."/>
            <person name="Cho S.-J."/>
            <person name="Edsinger-Gonzales E."/>
            <person name="Havlak P."/>
            <person name="Kuo D.-H."/>
            <person name="Larsson T."/>
            <person name="Lv J."/>
            <person name="Arendt D."/>
            <person name="Savage R."/>
            <person name="Osoegawa K."/>
            <person name="de Jong P."/>
            <person name="Lindberg D.R."/>
            <person name="Seaver E.C."/>
            <person name="Weisblat D.A."/>
            <person name="Putnam N.H."/>
            <person name="Grigoriev I.V."/>
            <person name="Rokhsar D.S."/>
        </authorList>
    </citation>
    <scope>NUCLEOTIDE SEQUENCE</scope>
    <source>
        <strain evidence="4">I ESC-2004</strain>
    </source>
</reference>
<dbReference type="Pfam" id="PF00626">
    <property type="entry name" value="Gelsolin"/>
    <property type="match status" value="3"/>
</dbReference>
<dbReference type="InterPro" id="IPR007123">
    <property type="entry name" value="Gelsolin-like_dom"/>
</dbReference>
<evidence type="ECO:0000313" key="3">
    <source>
        <dbReference type="EnsemblMetazoa" id="CapteP177948"/>
    </source>
</evidence>
<dbReference type="GO" id="GO:0051015">
    <property type="term" value="F:actin filament binding"/>
    <property type="evidence" value="ECO:0007669"/>
    <property type="project" value="InterPro"/>
</dbReference>